<protein>
    <submittedName>
        <fullName evidence="2">DUF1801 domain-containing protein</fullName>
    </submittedName>
</protein>
<dbReference type="EMBL" id="JBEWYP010000001">
    <property type="protein sequence ID" value="MET7028105.1"/>
    <property type="molecule type" value="Genomic_DNA"/>
</dbReference>
<accession>A0ABV2TS61</accession>
<dbReference type="Proteomes" id="UP001549773">
    <property type="component" value="Unassembled WGS sequence"/>
</dbReference>
<evidence type="ECO:0000259" key="1">
    <source>
        <dbReference type="Pfam" id="PF08818"/>
    </source>
</evidence>
<dbReference type="SUPFAM" id="SSF159888">
    <property type="entry name" value="YdhG-like"/>
    <property type="match status" value="1"/>
</dbReference>
<dbReference type="InterPro" id="IPR016786">
    <property type="entry name" value="YdeI_bac"/>
</dbReference>
<evidence type="ECO:0000313" key="3">
    <source>
        <dbReference type="Proteomes" id="UP001549773"/>
    </source>
</evidence>
<gene>
    <name evidence="2" type="ORF">ABXZ32_01790</name>
</gene>
<sequence>MDKSEKIEAFYSKEHHFKDAIVLLRSLAKQTELEETLKWGAPVYTIDNKNVLGIMAFKEHFGLWFFNGVFLKDPKGVLENAQEGKTKAMRHWKFSSIEEIDEKAVIQYMEEAIVNQKKGKVLQKEKSSSLKMPDLLKEGLESNPEANKQFQLLTPYKQKEYYEYISTAKQEKTKLTRLEKSMALILQGIGLNDAYRK</sequence>
<dbReference type="RefSeq" id="WP_354616971.1">
    <property type="nucleotide sequence ID" value="NZ_JBEWYP010000001.1"/>
</dbReference>
<proteinExistence type="predicted"/>
<evidence type="ECO:0000313" key="2">
    <source>
        <dbReference type="EMBL" id="MET7028105.1"/>
    </source>
</evidence>
<dbReference type="InterPro" id="IPR014922">
    <property type="entry name" value="YdhG-like"/>
</dbReference>
<dbReference type="Pfam" id="PF08818">
    <property type="entry name" value="DUF1801"/>
    <property type="match status" value="1"/>
</dbReference>
<dbReference type="Pfam" id="PF13376">
    <property type="entry name" value="OmdA"/>
    <property type="match status" value="1"/>
</dbReference>
<keyword evidence="3" id="KW-1185">Reference proteome</keyword>
<feature type="domain" description="YdhG-like" evidence="1">
    <location>
        <begin position="20"/>
        <end position="113"/>
    </location>
</feature>
<name>A0ABV2TS61_9FLAO</name>
<organism evidence="2 3">
    <name type="scientific">Sediminicola luteus</name>
    <dbReference type="NCBI Taxonomy" id="319238"/>
    <lineage>
        <taxon>Bacteria</taxon>
        <taxon>Pseudomonadati</taxon>
        <taxon>Bacteroidota</taxon>
        <taxon>Flavobacteriia</taxon>
        <taxon>Flavobacteriales</taxon>
        <taxon>Flavobacteriaceae</taxon>
        <taxon>Sediminicola</taxon>
    </lineage>
</organism>
<reference evidence="2 3" key="1">
    <citation type="submission" date="2024-07" db="EMBL/GenBank/DDBJ databases">
        <title>The genome sequence of type strain Sediminicola luteus GDMCC 1.2596T.</title>
        <authorList>
            <person name="Liu Y."/>
        </authorList>
    </citation>
    <scope>NUCLEOTIDE SEQUENCE [LARGE SCALE GENOMIC DNA]</scope>
    <source>
        <strain evidence="2 3">GDMCC 1.2596</strain>
    </source>
</reference>
<comment type="caution">
    <text evidence="2">The sequence shown here is derived from an EMBL/GenBank/DDBJ whole genome shotgun (WGS) entry which is preliminary data.</text>
</comment>
<dbReference type="Gene3D" id="3.90.1150.200">
    <property type="match status" value="1"/>
</dbReference>
<dbReference type="PIRSF" id="PIRSF021308">
    <property type="entry name" value="UCP021308"/>
    <property type="match status" value="1"/>
</dbReference>